<protein>
    <submittedName>
        <fullName evidence="1">Uncharacterized protein</fullName>
    </submittedName>
</protein>
<accession>A0ACC2JV96</accession>
<dbReference type="Proteomes" id="UP001153332">
    <property type="component" value="Unassembled WGS sequence"/>
</dbReference>
<proteinExistence type="predicted"/>
<dbReference type="EMBL" id="JAPUUL010000299">
    <property type="protein sequence ID" value="KAJ8131400.1"/>
    <property type="molecule type" value="Genomic_DNA"/>
</dbReference>
<evidence type="ECO:0000313" key="1">
    <source>
        <dbReference type="EMBL" id="KAJ8131400.1"/>
    </source>
</evidence>
<evidence type="ECO:0000313" key="2">
    <source>
        <dbReference type="Proteomes" id="UP001153332"/>
    </source>
</evidence>
<reference evidence="1" key="1">
    <citation type="submission" date="2022-12" db="EMBL/GenBank/DDBJ databases">
        <title>Genome Sequence of Lasiodiplodia mahajangana.</title>
        <authorList>
            <person name="Buettner E."/>
        </authorList>
    </citation>
    <scope>NUCLEOTIDE SEQUENCE</scope>
    <source>
        <strain evidence="1">VT137</strain>
    </source>
</reference>
<keyword evidence="2" id="KW-1185">Reference proteome</keyword>
<organism evidence="1 2">
    <name type="scientific">Lasiodiplodia mahajangana</name>
    <dbReference type="NCBI Taxonomy" id="1108764"/>
    <lineage>
        <taxon>Eukaryota</taxon>
        <taxon>Fungi</taxon>
        <taxon>Dikarya</taxon>
        <taxon>Ascomycota</taxon>
        <taxon>Pezizomycotina</taxon>
        <taxon>Dothideomycetes</taxon>
        <taxon>Dothideomycetes incertae sedis</taxon>
        <taxon>Botryosphaeriales</taxon>
        <taxon>Botryosphaeriaceae</taxon>
        <taxon>Lasiodiplodia</taxon>
    </lineage>
</organism>
<name>A0ACC2JV96_9PEZI</name>
<gene>
    <name evidence="1" type="ORF">O1611_g2230</name>
</gene>
<sequence>MGLKHLRSGLEIIRDWSQESRGTGFQENPPTEHIDETVLRLFTRLQTHVAAHGYPNTDFHSASTTHPSFNHAFARSRYLSISEARCLLDEILLKAFRLVRHKQDAERSVANFNSSSPEFAELLRSRDSLLVELTQWKVLSTTSLSTWPNDEKGNCGTLLLGLYHLMTDIILKTVLAESERAYDGHVSDFSKLVSMSQRILRSKASSTPFTTTTLDAGVIPVLFFTCLKCRDGSIRNQALALLRLAPEREGIWHRDSIIAASALKMALECNTDARVYRERVFDTSSPGQTARVSLLNEATKENMVVKIPGLVSKLGGLI</sequence>
<comment type="caution">
    <text evidence="1">The sequence shown here is derived from an EMBL/GenBank/DDBJ whole genome shotgun (WGS) entry which is preliminary data.</text>
</comment>